<evidence type="ECO:0000256" key="1">
    <source>
        <dbReference type="SAM" id="MobiDB-lite"/>
    </source>
</evidence>
<dbReference type="PANTHER" id="PTHR35697:SF1">
    <property type="entry name" value="PROTEIN TRACHEARY ELEMENT DIFFERENTIATION-RELATED 7"/>
    <property type="match status" value="1"/>
</dbReference>
<keyword evidence="2" id="KW-0812">Transmembrane</keyword>
<name>A0ABD1S7C3_9LAMI</name>
<dbReference type="AlphaFoldDB" id="A0ABD1S7C3"/>
<keyword evidence="2" id="KW-0472">Membrane</keyword>
<evidence type="ECO:0000313" key="4">
    <source>
        <dbReference type="Proteomes" id="UP001604277"/>
    </source>
</evidence>
<keyword evidence="4" id="KW-1185">Reference proteome</keyword>
<gene>
    <name evidence="3" type="ORF">Fot_40379</name>
</gene>
<evidence type="ECO:0000313" key="3">
    <source>
        <dbReference type="EMBL" id="KAL2496622.1"/>
    </source>
</evidence>
<dbReference type="PANTHER" id="PTHR35697">
    <property type="entry name" value="OS08G0108300 PROTEIN"/>
    <property type="match status" value="1"/>
</dbReference>
<dbReference type="Proteomes" id="UP001604277">
    <property type="component" value="Unassembled WGS sequence"/>
</dbReference>
<keyword evidence="2" id="KW-1133">Transmembrane helix</keyword>
<reference evidence="4" key="1">
    <citation type="submission" date="2024-07" db="EMBL/GenBank/DDBJ databases">
        <title>Two chromosome-level genome assemblies of Korean endemic species Abeliophyllum distichum and Forsythia ovata (Oleaceae).</title>
        <authorList>
            <person name="Jang H."/>
        </authorList>
    </citation>
    <scope>NUCLEOTIDE SEQUENCE [LARGE SCALE GENOMIC DNA]</scope>
</reference>
<organism evidence="3 4">
    <name type="scientific">Forsythia ovata</name>
    <dbReference type="NCBI Taxonomy" id="205694"/>
    <lineage>
        <taxon>Eukaryota</taxon>
        <taxon>Viridiplantae</taxon>
        <taxon>Streptophyta</taxon>
        <taxon>Embryophyta</taxon>
        <taxon>Tracheophyta</taxon>
        <taxon>Spermatophyta</taxon>
        <taxon>Magnoliopsida</taxon>
        <taxon>eudicotyledons</taxon>
        <taxon>Gunneridae</taxon>
        <taxon>Pentapetalae</taxon>
        <taxon>asterids</taxon>
        <taxon>lamiids</taxon>
        <taxon>Lamiales</taxon>
        <taxon>Oleaceae</taxon>
        <taxon>Forsythieae</taxon>
        <taxon>Forsythia</taxon>
    </lineage>
</organism>
<proteinExistence type="predicted"/>
<feature type="compositionally biased region" description="Pro residues" evidence="1">
    <location>
        <begin position="7"/>
        <end position="64"/>
    </location>
</feature>
<dbReference type="InterPro" id="IPR044950">
    <property type="entry name" value="TED6/7"/>
</dbReference>
<accession>A0ABD1S7C3</accession>
<comment type="caution">
    <text evidence="3">The sequence shown here is derived from an EMBL/GenBank/DDBJ whole genome shotgun (WGS) entry which is preliminary data.</text>
</comment>
<protein>
    <submittedName>
        <fullName evidence="3">Leucine-rich repeat extensin-like protein 3</fullName>
    </submittedName>
</protein>
<sequence length="187" mass="20421">MLFPLQSPQPPPHIVPSPPHPISPPPPHIVPSPPHPISPPPPHIVPSPPHHISPPPPHIVPPPPPTPGHHTVIIFIFVSLGGLFFLAFLSVALFCFLKKRKKRIIQESDKVKIDEHIKVHEDIVPGPHGTKTVVLTIDEDVNIEEVIKKNEVVGKSSHMISDENHPQALDMAATATATASDHTHNNH</sequence>
<evidence type="ECO:0000256" key="2">
    <source>
        <dbReference type="SAM" id="Phobius"/>
    </source>
</evidence>
<feature type="transmembrane region" description="Helical" evidence="2">
    <location>
        <begin position="72"/>
        <end position="97"/>
    </location>
</feature>
<feature type="region of interest" description="Disordered" evidence="1">
    <location>
        <begin position="1"/>
        <end position="64"/>
    </location>
</feature>
<dbReference type="EMBL" id="JBFOLJ010000011">
    <property type="protein sequence ID" value="KAL2496622.1"/>
    <property type="molecule type" value="Genomic_DNA"/>
</dbReference>